<dbReference type="AlphaFoldDB" id="A0A7C8FWW5"/>
<keyword evidence="2" id="KW-0238">DNA-binding</keyword>
<dbReference type="PROSITE" id="PS01124">
    <property type="entry name" value="HTH_ARAC_FAMILY_2"/>
    <property type="match status" value="1"/>
</dbReference>
<sequence>MLHDETVPYLLHGAHTPFAINSIVPHRAERPHPGFVSASAAELWDHRARRLPARRPRPLSTSAISCKKHPCRRITMASIMEQDVRHARESVRRALGGALEFRRFAGLDRPFAAHAHDYPVIGLVREGCRLMECNRHAYRLEAGQLLALNAGDAHGCIQKGPVPLVYDSVALLGFPDCPPLEGPIVESAEASAYMKDIAALMDATPLDEGAVEEALYLLIDHLSAPADLKPRDEAAHAMAAYLRDHVGQTVRLDALAEAAGLDKYRALRTFTAAFGLTPMRYLASLRVERARELLARGASCADAALQAGFSDQAHLTRAFKERLGVTPGFYQRAVTGKSGPIASRQKAHL</sequence>
<dbReference type="InterPro" id="IPR014710">
    <property type="entry name" value="RmlC-like_jellyroll"/>
</dbReference>
<dbReference type="SUPFAM" id="SSF46689">
    <property type="entry name" value="Homeodomain-like"/>
    <property type="match status" value="2"/>
</dbReference>
<feature type="domain" description="HTH araC/xylS-type" evidence="4">
    <location>
        <begin position="236"/>
        <end position="333"/>
    </location>
</feature>
<accession>A0A7C8FWW5</accession>
<dbReference type="Pfam" id="PF12833">
    <property type="entry name" value="HTH_18"/>
    <property type="match status" value="1"/>
</dbReference>
<dbReference type="InterPro" id="IPR050204">
    <property type="entry name" value="AraC_XylS_family_regulators"/>
</dbReference>
<dbReference type="PANTHER" id="PTHR46796:SF2">
    <property type="entry name" value="TRANSCRIPTIONAL REGULATORY PROTEIN"/>
    <property type="match status" value="1"/>
</dbReference>
<dbReference type="Proteomes" id="UP000479639">
    <property type="component" value="Unassembled WGS sequence"/>
</dbReference>
<dbReference type="Gene3D" id="2.60.120.10">
    <property type="entry name" value="Jelly Rolls"/>
    <property type="match status" value="1"/>
</dbReference>
<dbReference type="SMART" id="SM00342">
    <property type="entry name" value="HTH_ARAC"/>
    <property type="match status" value="1"/>
</dbReference>
<evidence type="ECO:0000256" key="3">
    <source>
        <dbReference type="ARBA" id="ARBA00023163"/>
    </source>
</evidence>
<organism evidence="5 6">
    <name type="scientific">Adlercreutzia muris</name>
    <dbReference type="NCBI Taxonomy" id="1796610"/>
    <lineage>
        <taxon>Bacteria</taxon>
        <taxon>Bacillati</taxon>
        <taxon>Actinomycetota</taxon>
        <taxon>Coriobacteriia</taxon>
        <taxon>Eggerthellales</taxon>
        <taxon>Eggerthellaceae</taxon>
        <taxon>Adlercreutzia</taxon>
    </lineage>
</organism>
<name>A0A7C8FWW5_9ACTN</name>
<dbReference type="Pfam" id="PF02311">
    <property type="entry name" value="AraC_binding"/>
    <property type="match status" value="1"/>
</dbReference>
<keyword evidence="6" id="KW-1185">Reference proteome</keyword>
<dbReference type="InterPro" id="IPR018060">
    <property type="entry name" value="HTH_AraC"/>
</dbReference>
<dbReference type="GO" id="GO:0043565">
    <property type="term" value="F:sequence-specific DNA binding"/>
    <property type="evidence" value="ECO:0007669"/>
    <property type="project" value="InterPro"/>
</dbReference>
<dbReference type="GO" id="GO:0003700">
    <property type="term" value="F:DNA-binding transcription factor activity"/>
    <property type="evidence" value="ECO:0007669"/>
    <property type="project" value="InterPro"/>
</dbReference>
<keyword evidence="1" id="KW-0805">Transcription regulation</keyword>
<keyword evidence="3" id="KW-0804">Transcription</keyword>
<evidence type="ECO:0000259" key="4">
    <source>
        <dbReference type="PROSITE" id="PS01124"/>
    </source>
</evidence>
<dbReference type="Gene3D" id="1.10.10.60">
    <property type="entry name" value="Homeodomain-like"/>
    <property type="match status" value="1"/>
</dbReference>
<comment type="caution">
    <text evidence="5">The sequence shown here is derived from an EMBL/GenBank/DDBJ whole genome shotgun (WGS) entry which is preliminary data.</text>
</comment>
<proteinExistence type="predicted"/>
<protein>
    <submittedName>
        <fullName evidence="5">AraC family transcriptional regulator</fullName>
    </submittedName>
</protein>
<evidence type="ECO:0000256" key="2">
    <source>
        <dbReference type="ARBA" id="ARBA00023125"/>
    </source>
</evidence>
<dbReference type="InterPro" id="IPR037923">
    <property type="entry name" value="HTH-like"/>
</dbReference>
<evidence type="ECO:0000256" key="1">
    <source>
        <dbReference type="ARBA" id="ARBA00023015"/>
    </source>
</evidence>
<dbReference type="InterPro" id="IPR009057">
    <property type="entry name" value="Homeodomain-like_sf"/>
</dbReference>
<dbReference type="EMBL" id="WAJS01000013">
    <property type="protein sequence ID" value="KAB1648676.1"/>
    <property type="molecule type" value="Genomic_DNA"/>
</dbReference>
<dbReference type="InterPro" id="IPR003313">
    <property type="entry name" value="AraC-bd"/>
</dbReference>
<evidence type="ECO:0000313" key="6">
    <source>
        <dbReference type="Proteomes" id="UP000479639"/>
    </source>
</evidence>
<evidence type="ECO:0000313" key="5">
    <source>
        <dbReference type="EMBL" id="KAB1648676.1"/>
    </source>
</evidence>
<reference evidence="5 6" key="1">
    <citation type="submission" date="2019-09" db="EMBL/GenBank/DDBJ databases">
        <title>Whole genome shotgun sequencing (WGS) of Ellagibacter isourolithinifaciens DSM 104140(T) and Adlercreutzia muris DSM 29508(T).</title>
        <authorList>
            <person name="Stoll D.A."/>
            <person name="Danylec N."/>
            <person name="Huch M."/>
        </authorList>
    </citation>
    <scope>NUCLEOTIDE SEQUENCE [LARGE SCALE GENOMIC DNA]</scope>
    <source>
        <strain evidence="5 6">DSM 29508</strain>
    </source>
</reference>
<dbReference type="PANTHER" id="PTHR46796">
    <property type="entry name" value="HTH-TYPE TRANSCRIPTIONAL ACTIVATOR RHAS-RELATED"/>
    <property type="match status" value="1"/>
</dbReference>
<dbReference type="SUPFAM" id="SSF51215">
    <property type="entry name" value="Regulatory protein AraC"/>
    <property type="match status" value="1"/>
</dbReference>
<gene>
    <name evidence="5" type="ORF">F8D48_05135</name>
</gene>